<evidence type="ECO:0000313" key="8">
    <source>
        <dbReference type="Proteomes" id="UP001190452"/>
    </source>
</evidence>
<dbReference type="CDD" id="cd00118">
    <property type="entry name" value="LysM"/>
    <property type="match status" value="1"/>
</dbReference>
<feature type="domain" description="FimV N-terminal" evidence="4">
    <location>
        <begin position="37"/>
        <end position="143"/>
    </location>
</feature>
<evidence type="ECO:0000256" key="1">
    <source>
        <dbReference type="SAM" id="Coils"/>
    </source>
</evidence>
<evidence type="ECO:0000313" key="5">
    <source>
        <dbReference type="EMBL" id="CAJ0680339.1"/>
    </source>
</evidence>
<comment type="caution">
    <text evidence="5">The sequence shown here is derived from an EMBL/GenBank/DDBJ whole genome shotgun (WGS) entry which is preliminary data.</text>
</comment>
<feature type="region of interest" description="Disordered" evidence="2">
    <location>
        <begin position="389"/>
        <end position="423"/>
    </location>
</feature>
<feature type="coiled-coil region" evidence="1">
    <location>
        <begin position="350"/>
        <end position="384"/>
    </location>
</feature>
<dbReference type="InterPro" id="IPR057840">
    <property type="entry name" value="FimV_N"/>
</dbReference>
<evidence type="ECO:0000313" key="6">
    <source>
        <dbReference type="EMBL" id="CAJ0864726.1"/>
    </source>
</evidence>
<keyword evidence="1" id="KW-0175">Coiled coil</keyword>
<accession>A0AAD2EHY9</accession>
<feature type="compositionally biased region" description="Basic and acidic residues" evidence="2">
    <location>
        <begin position="474"/>
        <end position="492"/>
    </location>
</feature>
<keyword evidence="8" id="KW-1185">Reference proteome</keyword>
<dbReference type="InterPro" id="IPR018392">
    <property type="entry name" value="LysM"/>
</dbReference>
<feature type="compositionally biased region" description="Basic and acidic residues" evidence="2">
    <location>
        <begin position="300"/>
        <end position="311"/>
    </location>
</feature>
<keyword evidence="3" id="KW-0472">Membrane</keyword>
<feature type="region of interest" description="Disordered" evidence="2">
    <location>
        <begin position="300"/>
        <end position="334"/>
    </location>
</feature>
<dbReference type="Proteomes" id="UP001190452">
    <property type="component" value="Unassembled WGS sequence"/>
</dbReference>
<feature type="region of interest" description="Disordered" evidence="2">
    <location>
        <begin position="156"/>
        <end position="216"/>
    </location>
</feature>
<evidence type="ECO:0000259" key="4">
    <source>
        <dbReference type="Pfam" id="PF25800"/>
    </source>
</evidence>
<sequence>MKRRFHGGIAHRRARRSLIAGAAAALWAALPAAHAVELGVLHLHSGIGQPLDAEIDLTGLRPEDAQTLVLQPGGRDAYLAAGLPYGASATSLRTALVRRQDGRYAVRVSSTVAHSDPIADVIVSVGGPGGDKQAAYTVLLSPPGTAGAPDTFLQTQHKETPASAVSPARSATAPRPDARPVATASAPAASAPVTQQTDEPKAPAAIAASPSGEHEEGAANAYTIKAGDNLSAIASHVFPDRGEVSGNQAWLALYRSNPQAFIGGDINRLRVGATLQVPSQEQAVAVARAEADRQVHRLTHADADVRADARQPSEAASSTGAEPRATPADTAGKNTLRLSATGGAQSGMTTEQLNDELVAARQRIRELESRLAQVEQNVADMQRLAALKSAQPTRAAAPAPTSHEQPGDASKAMRAKGAPPSSDDTPLWARADIVSLALGGGLAVLLAALVLYRVRMRKVQSALATIYTQFNHDADPLTERGRPLQRKDESAKTDAAVPHGAMSLR</sequence>
<dbReference type="NCBIfam" id="TIGR03505">
    <property type="entry name" value="FimV_core"/>
    <property type="match status" value="1"/>
</dbReference>
<evidence type="ECO:0000256" key="3">
    <source>
        <dbReference type="SAM" id="Phobius"/>
    </source>
</evidence>
<feature type="region of interest" description="Disordered" evidence="2">
    <location>
        <begin position="474"/>
        <end position="505"/>
    </location>
</feature>
<feature type="transmembrane region" description="Helical" evidence="3">
    <location>
        <begin position="433"/>
        <end position="452"/>
    </location>
</feature>
<dbReference type="InterPro" id="IPR020012">
    <property type="entry name" value="LysM_FimV"/>
</dbReference>
<dbReference type="InterPro" id="IPR036779">
    <property type="entry name" value="LysM_dom_sf"/>
</dbReference>
<name>A0AAD2EHY9_9RALS</name>
<evidence type="ECO:0000313" key="7">
    <source>
        <dbReference type="Proteomes" id="UP001190002"/>
    </source>
</evidence>
<keyword evidence="3" id="KW-0812">Transmembrane</keyword>
<proteinExistence type="predicted"/>
<dbReference type="Pfam" id="PF25800">
    <property type="entry name" value="FimV_N"/>
    <property type="match status" value="1"/>
</dbReference>
<reference evidence="5 8" key="1">
    <citation type="submission" date="2023-07" db="EMBL/GenBank/DDBJ databases">
        <authorList>
            <person name="Peeters C."/>
        </authorList>
    </citation>
    <scope>NUCLEOTIDE SEQUENCE</scope>
    <source>
        <strain evidence="6 8">R-77569</strain>
        <strain evidence="5">R-77591</strain>
    </source>
</reference>
<organism evidence="5 7">
    <name type="scientific">Ralstonia mannitolilytica</name>
    <dbReference type="NCBI Taxonomy" id="105219"/>
    <lineage>
        <taxon>Bacteria</taxon>
        <taxon>Pseudomonadati</taxon>
        <taxon>Pseudomonadota</taxon>
        <taxon>Betaproteobacteria</taxon>
        <taxon>Burkholderiales</taxon>
        <taxon>Burkholderiaceae</taxon>
        <taxon>Ralstonia</taxon>
    </lineage>
</organism>
<feature type="compositionally biased region" description="Low complexity" evidence="2">
    <location>
        <begin position="180"/>
        <end position="211"/>
    </location>
</feature>
<dbReference type="EMBL" id="CATVXE010000003">
    <property type="protein sequence ID" value="CAJ0680339.1"/>
    <property type="molecule type" value="Genomic_DNA"/>
</dbReference>
<dbReference type="AlphaFoldDB" id="A0AAD2EHY9"/>
<dbReference type="RefSeq" id="WP_104565109.1">
    <property type="nucleotide sequence ID" value="NZ_CATVXE010000003.1"/>
</dbReference>
<gene>
    <name evidence="6" type="ORF">R77569_01734</name>
    <name evidence="5" type="ORF">R77591_00791</name>
</gene>
<protein>
    <recommendedName>
        <fullName evidence="4">FimV N-terminal domain-containing protein</fullName>
    </recommendedName>
</protein>
<dbReference type="Gene3D" id="3.10.350.10">
    <property type="entry name" value="LysM domain"/>
    <property type="match status" value="1"/>
</dbReference>
<feature type="compositionally biased region" description="Low complexity" evidence="2">
    <location>
        <begin position="390"/>
        <end position="401"/>
    </location>
</feature>
<dbReference type="Proteomes" id="UP001190002">
    <property type="component" value="Unassembled WGS sequence"/>
</dbReference>
<keyword evidence="3" id="KW-1133">Transmembrane helix</keyword>
<evidence type="ECO:0000256" key="2">
    <source>
        <dbReference type="SAM" id="MobiDB-lite"/>
    </source>
</evidence>
<dbReference type="EMBL" id="CAUDKV010000005">
    <property type="protein sequence ID" value="CAJ0864726.1"/>
    <property type="molecule type" value="Genomic_DNA"/>
</dbReference>